<dbReference type="GO" id="GO:0022857">
    <property type="term" value="F:transmembrane transporter activity"/>
    <property type="evidence" value="ECO:0007669"/>
    <property type="project" value="UniProtKB-ARBA"/>
</dbReference>
<dbReference type="GO" id="GO:0005886">
    <property type="term" value="C:plasma membrane"/>
    <property type="evidence" value="ECO:0007669"/>
    <property type="project" value="TreeGrafter"/>
</dbReference>
<evidence type="ECO:0000259" key="4">
    <source>
        <dbReference type="PROSITE" id="PS50893"/>
    </source>
</evidence>
<dbReference type="GO" id="GO:0098796">
    <property type="term" value="C:membrane protein complex"/>
    <property type="evidence" value="ECO:0007669"/>
    <property type="project" value="UniProtKB-ARBA"/>
</dbReference>
<keyword evidence="1" id="KW-0813">Transport</keyword>
<name>A0A3E0W6Y5_9MICO</name>
<dbReference type="Gene3D" id="3.40.50.300">
    <property type="entry name" value="P-loop containing nucleotide triphosphate hydrolases"/>
    <property type="match status" value="1"/>
</dbReference>
<evidence type="ECO:0000256" key="3">
    <source>
        <dbReference type="ARBA" id="ARBA00022840"/>
    </source>
</evidence>
<evidence type="ECO:0000313" key="5">
    <source>
        <dbReference type="EMBL" id="RFA17439.1"/>
    </source>
</evidence>
<dbReference type="PROSITE" id="PS50893">
    <property type="entry name" value="ABC_TRANSPORTER_2"/>
    <property type="match status" value="1"/>
</dbReference>
<evidence type="ECO:0000256" key="2">
    <source>
        <dbReference type="ARBA" id="ARBA00022741"/>
    </source>
</evidence>
<dbReference type="GO" id="GO:0005524">
    <property type="term" value="F:ATP binding"/>
    <property type="evidence" value="ECO:0007669"/>
    <property type="project" value="UniProtKB-KW"/>
</dbReference>
<dbReference type="FunFam" id="3.40.50.300:FF:000032">
    <property type="entry name" value="Export ABC transporter ATP-binding protein"/>
    <property type="match status" value="1"/>
</dbReference>
<evidence type="ECO:0000256" key="1">
    <source>
        <dbReference type="ARBA" id="ARBA00022448"/>
    </source>
</evidence>
<dbReference type="InterPro" id="IPR027417">
    <property type="entry name" value="P-loop_NTPase"/>
</dbReference>
<proteinExistence type="predicted"/>
<dbReference type="PANTHER" id="PTHR24220">
    <property type="entry name" value="IMPORT ATP-BINDING PROTEIN"/>
    <property type="match status" value="1"/>
</dbReference>
<dbReference type="InterPro" id="IPR003439">
    <property type="entry name" value="ABC_transporter-like_ATP-bd"/>
</dbReference>
<dbReference type="AlphaFoldDB" id="A0A3E0W6Y5"/>
<dbReference type="Pfam" id="PF00005">
    <property type="entry name" value="ABC_tran"/>
    <property type="match status" value="1"/>
</dbReference>
<dbReference type="SMART" id="SM00382">
    <property type="entry name" value="AAA"/>
    <property type="match status" value="1"/>
</dbReference>
<dbReference type="PANTHER" id="PTHR24220:SF86">
    <property type="entry name" value="ABC TRANSPORTER ABCH.1"/>
    <property type="match status" value="1"/>
</dbReference>
<dbReference type="SUPFAM" id="SSF52540">
    <property type="entry name" value="P-loop containing nucleoside triphosphate hydrolases"/>
    <property type="match status" value="1"/>
</dbReference>
<accession>A0A3E0W6Y5</accession>
<dbReference type="OrthoDB" id="9778572at2"/>
<feature type="domain" description="ABC transporter" evidence="4">
    <location>
        <begin position="12"/>
        <end position="249"/>
    </location>
</feature>
<keyword evidence="2" id="KW-0547">Nucleotide-binding</keyword>
<dbReference type="InterPro" id="IPR017911">
    <property type="entry name" value="MacB-like_ATP-bd"/>
</dbReference>
<dbReference type="InterPro" id="IPR017871">
    <property type="entry name" value="ABC_transporter-like_CS"/>
</dbReference>
<dbReference type="PROSITE" id="PS00211">
    <property type="entry name" value="ABC_TRANSPORTER_1"/>
    <property type="match status" value="1"/>
</dbReference>
<dbReference type="InterPro" id="IPR003593">
    <property type="entry name" value="AAA+_ATPase"/>
</dbReference>
<keyword evidence="3 5" id="KW-0067">ATP-binding</keyword>
<sequence>MNGESIEAETVLELAGVSRSFGGAVPVRAVDNVSLTVRAGEIVALVGSSGSGKSTLLALMGALDVADHGAVRIAGHDVSGMTDAHRSAVRARFVGFVFQQFFLLPTLSAVENVALGLLYTGTDARTRRSRAALALERVGLGARLAHRPSQLSGGEQQRVAVARSLVGEPSLVLADEPTGALDSVSGARVMRLLRSVAGAGTAVVVVTHDREIAEALDRRIVLSDGRILSDETRRVDAAHAAGVGCLPEPEGSV</sequence>
<dbReference type="CDD" id="cd03255">
    <property type="entry name" value="ABC_MJ0796_LolCDE_FtsE"/>
    <property type="match status" value="1"/>
</dbReference>
<organism evidence="5 6">
    <name type="scientific">Subtercola boreus</name>
    <dbReference type="NCBI Taxonomy" id="120213"/>
    <lineage>
        <taxon>Bacteria</taxon>
        <taxon>Bacillati</taxon>
        <taxon>Actinomycetota</taxon>
        <taxon>Actinomycetes</taxon>
        <taxon>Micrococcales</taxon>
        <taxon>Microbacteriaceae</taxon>
        <taxon>Subtercola</taxon>
    </lineage>
</organism>
<dbReference type="GO" id="GO:0016887">
    <property type="term" value="F:ATP hydrolysis activity"/>
    <property type="evidence" value="ECO:0007669"/>
    <property type="project" value="InterPro"/>
</dbReference>
<gene>
    <name evidence="5" type="ORF">B7R22_00065</name>
</gene>
<dbReference type="Proteomes" id="UP000256541">
    <property type="component" value="Unassembled WGS sequence"/>
</dbReference>
<protein>
    <submittedName>
        <fullName evidence="5">ABC transporter ATP-binding protein</fullName>
    </submittedName>
</protein>
<evidence type="ECO:0000313" key="6">
    <source>
        <dbReference type="Proteomes" id="UP000256541"/>
    </source>
</evidence>
<reference evidence="5 6" key="1">
    <citation type="submission" date="2017-04" db="EMBL/GenBank/DDBJ databases">
        <title>Comparative genome analysis of Subtercola boreus.</title>
        <authorList>
            <person name="Cho Y.-J."/>
            <person name="Cho A."/>
            <person name="Kim O.-S."/>
            <person name="Lee J.-I."/>
        </authorList>
    </citation>
    <scope>NUCLEOTIDE SEQUENCE [LARGE SCALE GENOMIC DNA]</scope>
    <source>
        <strain evidence="5 6">P27479</strain>
    </source>
</reference>
<comment type="caution">
    <text evidence="5">The sequence shown here is derived from an EMBL/GenBank/DDBJ whole genome shotgun (WGS) entry which is preliminary data.</text>
</comment>
<dbReference type="InterPro" id="IPR015854">
    <property type="entry name" value="ABC_transpr_LolD-like"/>
</dbReference>
<dbReference type="EMBL" id="NBXB01000001">
    <property type="protein sequence ID" value="RFA17439.1"/>
    <property type="molecule type" value="Genomic_DNA"/>
</dbReference>
<dbReference type="RefSeq" id="WP_116409802.1">
    <property type="nucleotide sequence ID" value="NZ_NBXB01000001.1"/>
</dbReference>